<evidence type="ECO:0000313" key="3">
    <source>
        <dbReference type="Proteomes" id="UP000011841"/>
    </source>
</evidence>
<dbReference type="AlphaFoldDB" id="M4ZA59"/>
<reference evidence="2 3" key="1">
    <citation type="journal article" date="2013" name="Appl. Environ. Microbiol.">
        <title>Genome analysis suggests that the soil oligotrophic bacterium Agromonas oligotrophica (Bradyrhizobium oligotrophicum) is a nitrogen-fixing symbiont of Aeschynomene indica.</title>
        <authorList>
            <person name="Okubo T."/>
            <person name="Fukushima S."/>
            <person name="Itakura M."/>
            <person name="Oshima K."/>
            <person name="Longtonglang A."/>
            <person name="Teaumroong N."/>
            <person name="Mitsui H."/>
            <person name="Hattori M."/>
            <person name="Hattori R."/>
            <person name="Hattori T."/>
            <person name="Minamisawa K."/>
        </authorList>
    </citation>
    <scope>NUCLEOTIDE SEQUENCE [LARGE SCALE GENOMIC DNA]</scope>
    <source>
        <strain evidence="2 3">S58</strain>
    </source>
</reference>
<accession>M4ZA59</accession>
<organism evidence="2 3">
    <name type="scientific">Bradyrhizobium oligotrophicum S58</name>
    <dbReference type="NCBI Taxonomy" id="1245469"/>
    <lineage>
        <taxon>Bacteria</taxon>
        <taxon>Pseudomonadati</taxon>
        <taxon>Pseudomonadota</taxon>
        <taxon>Alphaproteobacteria</taxon>
        <taxon>Hyphomicrobiales</taxon>
        <taxon>Nitrobacteraceae</taxon>
        <taxon>Bradyrhizobium</taxon>
    </lineage>
</organism>
<keyword evidence="3" id="KW-1185">Reference proteome</keyword>
<dbReference type="EMBL" id="AP012603">
    <property type="protein sequence ID" value="BAM90176.1"/>
    <property type="molecule type" value="Genomic_DNA"/>
</dbReference>
<feature type="region of interest" description="Disordered" evidence="1">
    <location>
        <begin position="1"/>
        <end position="22"/>
    </location>
</feature>
<dbReference type="HOGENOM" id="CLU_1014390_0_0_5"/>
<evidence type="ECO:0000313" key="2">
    <source>
        <dbReference type="EMBL" id="BAM90176.1"/>
    </source>
</evidence>
<sequence length="274" mass="30770">MSDLSAEAQRAKAEATPGIARGVSETPDIAALIRATTYEIGPDRKPHAEMAATDPITKEEFEAIVEQMLVANSNENGNDDNRKFNPPPRCNGSHRIDEPIAGLEDTDLRSWEMSETYKTLTDANGRYFDWLEELWAMEAERSARDGDTQESLMQPVSELQLPRLSFLVACLEAIRGNPDLMSKIADMARLHPTPDQLPQDESYELAHLVRMFLTWFELKRSGQTRYTPSPMNPTASGALYGILYDQERGHLRCSDAEAIRQEVLPGLFVDDLSR</sequence>
<evidence type="ECO:0000256" key="1">
    <source>
        <dbReference type="SAM" id="MobiDB-lite"/>
    </source>
</evidence>
<protein>
    <submittedName>
        <fullName evidence="2">FAD/FMN-containing dehydrogenase</fullName>
    </submittedName>
</protein>
<name>M4ZA59_9BRAD</name>
<proteinExistence type="predicted"/>
<dbReference type="Proteomes" id="UP000011841">
    <property type="component" value="Chromosome"/>
</dbReference>
<feature type="region of interest" description="Disordered" evidence="1">
    <location>
        <begin position="73"/>
        <end position="97"/>
    </location>
</feature>
<gene>
    <name evidence="2" type="ORF">S58_41900</name>
</gene>
<dbReference type="KEGG" id="aol:S58_41900"/>